<dbReference type="WBParaSite" id="ACRNAN_scaffold1405.g13838.t1">
    <property type="protein sequence ID" value="ACRNAN_scaffold1405.g13838.t1"/>
    <property type="gene ID" value="ACRNAN_scaffold1405.g13838"/>
</dbReference>
<dbReference type="Gene3D" id="3.10.100.10">
    <property type="entry name" value="Mannose-Binding Protein A, subunit A"/>
    <property type="match status" value="1"/>
</dbReference>
<evidence type="ECO:0000313" key="1">
    <source>
        <dbReference type="Proteomes" id="UP000887540"/>
    </source>
</evidence>
<organism evidence="1 2">
    <name type="scientific">Acrobeloides nanus</name>
    <dbReference type="NCBI Taxonomy" id="290746"/>
    <lineage>
        <taxon>Eukaryota</taxon>
        <taxon>Metazoa</taxon>
        <taxon>Ecdysozoa</taxon>
        <taxon>Nematoda</taxon>
        <taxon>Chromadorea</taxon>
        <taxon>Rhabditida</taxon>
        <taxon>Tylenchina</taxon>
        <taxon>Cephalobomorpha</taxon>
        <taxon>Cephaloboidea</taxon>
        <taxon>Cephalobidae</taxon>
        <taxon>Acrobeloides</taxon>
    </lineage>
</organism>
<name>A0A914CSJ1_9BILA</name>
<dbReference type="SUPFAM" id="SSF56436">
    <property type="entry name" value="C-type lectin-like"/>
    <property type="match status" value="1"/>
</dbReference>
<keyword evidence="1" id="KW-1185">Reference proteome</keyword>
<protein>
    <submittedName>
        <fullName evidence="2">C-type lectin domain-containing protein</fullName>
    </submittedName>
</protein>
<dbReference type="InterPro" id="IPR016187">
    <property type="entry name" value="CTDL_fold"/>
</dbReference>
<proteinExistence type="predicted"/>
<evidence type="ECO:0000313" key="2">
    <source>
        <dbReference type="WBParaSite" id="ACRNAN_scaffold1405.g13838.t1"/>
    </source>
</evidence>
<sequence length="182" mass="20158">MIGSLASITSSYVQKWLLNTLTTGWNNCSISVGSCVGMNGCPLGGMCMSDGNCTMKLNSKTRFWLNAYALCNEMLNNFTTWNDNTKIVYTNWAIGQPNYACFDECQAIDAKKIVPKISSMQLLEIEHNKSHKISWNSGSGTGSCQGDENSMLCLQMELGTGQWYASDCFESLYGAFCMYKTK</sequence>
<dbReference type="Proteomes" id="UP000887540">
    <property type="component" value="Unplaced"/>
</dbReference>
<accession>A0A914CSJ1</accession>
<dbReference type="InterPro" id="IPR016186">
    <property type="entry name" value="C-type_lectin-like/link_sf"/>
</dbReference>
<reference evidence="2" key="1">
    <citation type="submission" date="2022-11" db="UniProtKB">
        <authorList>
            <consortium name="WormBaseParasite"/>
        </authorList>
    </citation>
    <scope>IDENTIFICATION</scope>
</reference>
<dbReference type="AlphaFoldDB" id="A0A914CSJ1"/>